<feature type="domain" description="Integration host factor-like helix-two turn-helix" evidence="1">
    <location>
        <begin position="32"/>
        <end position="98"/>
    </location>
</feature>
<dbReference type="NCBIfam" id="NF041260">
    <property type="entry name" value="actino_IHF"/>
    <property type="match status" value="1"/>
</dbReference>
<gene>
    <name evidence="2" type="ORF">DQ384_19145</name>
</gene>
<reference evidence="2 3" key="1">
    <citation type="submission" date="2018-06" db="EMBL/GenBank/DDBJ databases">
        <title>Sphaerisporangium craniellae sp. nov., isolated from a marine sponge in the South China Sea.</title>
        <authorList>
            <person name="Li L."/>
        </authorList>
    </citation>
    <scope>NUCLEOTIDE SEQUENCE [LARGE SCALE GENOMIC DNA]</scope>
    <source>
        <strain evidence="2 3">CCTCC AA 208026</strain>
    </source>
</reference>
<name>A0A367FH41_9ACTN</name>
<dbReference type="InterPro" id="IPR047806">
    <property type="entry name" value="IHF_actinobact"/>
</dbReference>
<accession>A0A367FH41</accession>
<dbReference type="AlphaFoldDB" id="A0A367FH41"/>
<dbReference type="RefSeq" id="WP_114030205.1">
    <property type="nucleotide sequence ID" value="NZ_QOIL01000010.1"/>
</dbReference>
<protein>
    <submittedName>
        <fullName evidence="2">Integration host factor</fullName>
    </submittedName>
</protein>
<evidence type="ECO:0000313" key="2">
    <source>
        <dbReference type="EMBL" id="RCG29698.1"/>
    </source>
</evidence>
<dbReference type="EMBL" id="QOIL01000010">
    <property type="protein sequence ID" value="RCG29698.1"/>
    <property type="molecule type" value="Genomic_DNA"/>
</dbReference>
<evidence type="ECO:0000259" key="1">
    <source>
        <dbReference type="Pfam" id="PF22525"/>
    </source>
</evidence>
<dbReference type="SUPFAM" id="SSF46946">
    <property type="entry name" value="S13-like H2TH domain"/>
    <property type="match status" value="1"/>
</dbReference>
<evidence type="ECO:0000313" key="3">
    <source>
        <dbReference type="Proteomes" id="UP000253094"/>
    </source>
</evidence>
<dbReference type="OrthoDB" id="3197442at2"/>
<dbReference type="InterPro" id="IPR010979">
    <property type="entry name" value="Ribosomal_uS13-like_H2TH"/>
</dbReference>
<organism evidence="2 3">
    <name type="scientific">Sphaerisporangium album</name>
    <dbReference type="NCBI Taxonomy" id="509200"/>
    <lineage>
        <taxon>Bacteria</taxon>
        <taxon>Bacillati</taxon>
        <taxon>Actinomycetota</taxon>
        <taxon>Actinomycetes</taxon>
        <taxon>Streptosporangiales</taxon>
        <taxon>Streptosporangiaceae</taxon>
        <taxon>Sphaerisporangium</taxon>
    </lineage>
</organism>
<keyword evidence="3" id="KW-1185">Reference proteome</keyword>
<comment type="caution">
    <text evidence="2">The sequence shown here is derived from an EMBL/GenBank/DDBJ whole genome shotgun (WGS) entry which is preliminary data.</text>
</comment>
<sequence length="102" mass="10985">MALPVLTPEQRQAALVKATEARQARAALLARLKNGELTLAELFERDDDTAKKIKVSQALRALSGIGPTKAAALMERAGVDEKRRVGGLGVQQRRKLVEAVSP</sequence>
<dbReference type="Proteomes" id="UP000253094">
    <property type="component" value="Unassembled WGS sequence"/>
</dbReference>
<dbReference type="GO" id="GO:0003676">
    <property type="term" value="F:nucleic acid binding"/>
    <property type="evidence" value="ECO:0007669"/>
    <property type="project" value="InterPro"/>
</dbReference>
<dbReference type="InterPro" id="IPR055201">
    <property type="entry name" value="IHF-like_H2TH"/>
</dbReference>
<proteinExistence type="predicted"/>
<dbReference type="Pfam" id="PF22525">
    <property type="entry name" value="H2TH_5"/>
    <property type="match status" value="1"/>
</dbReference>
<dbReference type="Gene3D" id="1.10.8.50">
    <property type="match status" value="1"/>
</dbReference>